<name>A0ABR2MSE6_9ASPA</name>
<dbReference type="EMBL" id="JBBWWR010000005">
    <property type="protein sequence ID" value="KAK8967122.1"/>
    <property type="molecule type" value="Genomic_DNA"/>
</dbReference>
<evidence type="ECO:0000313" key="3">
    <source>
        <dbReference type="EMBL" id="KAK8967122.1"/>
    </source>
</evidence>
<accession>A0ABR2MSE6</accession>
<proteinExistence type="predicted"/>
<feature type="domain" description="Aldehyde dehydrogenase" evidence="2">
    <location>
        <begin position="58"/>
        <end position="120"/>
    </location>
</feature>
<dbReference type="PANTHER" id="PTHR43353">
    <property type="entry name" value="SUCCINATE-SEMIALDEHYDE DEHYDROGENASE, MITOCHONDRIAL"/>
    <property type="match status" value="1"/>
</dbReference>
<dbReference type="InterPro" id="IPR016161">
    <property type="entry name" value="Ald_DH/histidinol_DH"/>
</dbReference>
<dbReference type="SUPFAM" id="SSF53720">
    <property type="entry name" value="ALDH-like"/>
    <property type="match status" value="1"/>
</dbReference>
<keyword evidence="1" id="KW-0560">Oxidoreductase</keyword>
<comment type="caution">
    <text evidence="3">The sequence shown here is derived from an EMBL/GenBank/DDBJ whole genome shotgun (WGS) entry which is preliminary data.</text>
</comment>
<dbReference type="Gene3D" id="3.40.605.10">
    <property type="entry name" value="Aldehyde Dehydrogenase, Chain A, domain 1"/>
    <property type="match status" value="1"/>
</dbReference>
<dbReference type="InterPro" id="IPR016162">
    <property type="entry name" value="Ald_DH_N"/>
</dbReference>
<dbReference type="InterPro" id="IPR015590">
    <property type="entry name" value="Aldehyde_DH_dom"/>
</dbReference>
<gene>
    <name evidence="3" type="ORF">KSP40_PGU020235</name>
</gene>
<evidence type="ECO:0000259" key="2">
    <source>
        <dbReference type="Pfam" id="PF00171"/>
    </source>
</evidence>
<dbReference type="InterPro" id="IPR050740">
    <property type="entry name" value="Aldehyde_DH_Superfamily"/>
</dbReference>
<feature type="domain" description="Aldehyde dehydrogenase" evidence="2">
    <location>
        <begin position="141"/>
        <end position="191"/>
    </location>
</feature>
<evidence type="ECO:0000256" key="1">
    <source>
        <dbReference type="ARBA" id="ARBA00023002"/>
    </source>
</evidence>
<keyword evidence="4" id="KW-1185">Reference proteome</keyword>
<dbReference type="Pfam" id="PF00171">
    <property type="entry name" value="Aldedh"/>
    <property type="match status" value="2"/>
</dbReference>
<protein>
    <recommendedName>
        <fullName evidence="2">Aldehyde dehydrogenase domain-containing protein</fullName>
    </recommendedName>
</protein>
<organism evidence="3 4">
    <name type="scientific">Platanthera guangdongensis</name>
    <dbReference type="NCBI Taxonomy" id="2320717"/>
    <lineage>
        <taxon>Eukaryota</taxon>
        <taxon>Viridiplantae</taxon>
        <taxon>Streptophyta</taxon>
        <taxon>Embryophyta</taxon>
        <taxon>Tracheophyta</taxon>
        <taxon>Spermatophyta</taxon>
        <taxon>Magnoliopsida</taxon>
        <taxon>Liliopsida</taxon>
        <taxon>Asparagales</taxon>
        <taxon>Orchidaceae</taxon>
        <taxon>Orchidoideae</taxon>
        <taxon>Orchideae</taxon>
        <taxon>Orchidinae</taxon>
        <taxon>Platanthera</taxon>
    </lineage>
</organism>
<dbReference type="PANTHER" id="PTHR43353:SF5">
    <property type="entry name" value="SUCCINATE-SEMIALDEHYDE DEHYDROGENASE, MITOCHONDRIAL"/>
    <property type="match status" value="1"/>
</dbReference>
<dbReference type="Proteomes" id="UP001412067">
    <property type="component" value="Unassembled WGS sequence"/>
</dbReference>
<reference evidence="3 4" key="1">
    <citation type="journal article" date="2022" name="Nat. Plants">
        <title>Genomes of leafy and leafless Platanthera orchids illuminate the evolution of mycoheterotrophy.</title>
        <authorList>
            <person name="Li M.H."/>
            <person name="Liu K.W."/>
            <person name="Li Z."/>
            <person name="Lu H.C."/>
            <person name="Ye Q.L."/>
            <person name="Zhang D."/>
            <person name="Wang J.Y."/>
            <person name="Li Y.F."/>
            <person name="Zhong Z.M."/>
            <person name="Liu X."/>
            <person name="Yu X."/>
            <person name="Liu D.K."/>
            <person name="Tu X.D."/>
            <person name="Liu B."/>
            <person name="Hao Y."/>
            <person name="Liao X.Y."/>
            <person name="Jiang Y.T."/>
            <person name="Sun W.H."/>
            <person name="Chen J."/>
            <person name="Chen Y.Q."/>
            <person name="Ai Y."/>
            <person name="Zhai J.W."/>
            <person name="Wu S.S."/>
            <person name="Zhou Z."/>
            <person name="Hsiao Y.Y."/>
            <person name="Wu W.L."/>
            <person name="Chen Y.Y."/>
            <person name="Lin Y.F."/>
            <person name="Hsu J.L."/>
            <person name="Li C.Y."/>
            <person name="Wang Z.W."/>
            <person name="Zhao X."/>
            <person name="Zhong W.Y."/>
            <person name="Ma X.K."/>
            <person name="Ma L."/>
            <person name="Huang J."/>
            <person name="Chen G.Z."/>
            <person name="Huang M.Z."/>
            <person name="Huang L."/>
            <person name="Peng D.H."/>
            <person name="Luo Y.B."/>
            <person name="Zou S.Q."/>
            <person name="Chen S.P."/>
            <person name="Lan S."/>
            <person name="Tsai W.C."/>
            <person name="Van de Peer Y."/>
            <person name="Liu Z.J."/>
        </authorList>
    </citation>
    <scope>NUCLEOTIDE SEQUENCE [LARGE SCALE GENOMIC DNA]</scope>
    <source>
        <strain evidence="3">Lor288</strain>
    </source>
</reference>
<sequence length="198" mass="20558">MGWESTETIRPPGDVILRWQGIDRRSPQRLTTMLVELWKKATQCNDATQVALFPVNAFMEPVGVVGAITPWNLPLAMVTRKVVSALAAGCTLVVKPSELTPLSALAAAELALQAGIPPLLVVSRILAACSLSCSLPLAACSGALNVVLGNASEIGDALLGSTQVRKLTFTGSIAVGKKLMAGAANTVKKVNSAVSCIP</sequence>
<evidence type="ECO:0000313" key="4">
    <source>
        <dbReference type="Proteomes" id="UP001412067"/>
    </source>
</evidence>